<evidence type="ECO:0000259" key="8">
    <source>
        <dbReference type="PROSITE" id="PS50016"/>
    </source>
</evidence>
<keyword evidence="5" id="KW-0539">Nucleus</keyword>
<proteinExistence type="predicted"/>
<feature type="compositionally biased region" description="Polar residues" evidence="7">
    <location>
        <begin position="1020"/>
        <end position="1029"/>
    </location>
</feature>
<feature type="region of interest" description="Disordered" evidence="7">
    <location>
        <begin position="1020"/>
        <end position="1051"/>
    </location>
</feature>
<feature type="region of interest" description="Disordered" evidence="7">
    <location>
        <begin position="1108"/>
        <end position="1128"/>
    </location>
</feature>
<dbReference type="Gene3D" id="3.40.630.30">
    <property type="match status" value="1"/>
</dbReference>
<keyword evidence="11" id="KW-1185">Reference proteome</keyword>
<dbReference type="Pfam" id="PF23209">
    <property type="entry name" value="IDM1_C"/>
    <property type="match status" value="1"/>
</dbReference>
<dbReference type="Pfam" id="PF00628">
    <property type="entry name" value="PHD"/>
    <property type="match status" value="1"/>
</dbReference>
<dbReference type="InterPro" id="IPR000182">
    <property type="entry name" value="GNAT_dom"/>
</dbReference>
<dbReference type="GO" id="GO:0008270">
    <property type="term" value="F:zinc ion binding"/>
    <property type="evidence" value="ECO:0007669"/>
    <property type="project" value="UniProtKB-KW"/>
</dbReference>
<dbReference type="GO" id="GO:0016747">
    <property type="term" value="F:acyltransferase activity, transferring groups other than amino-acyl groups"/>
    <property type="evidence" value="ECO:0007669"/>
    <property type="project" value="InterPro"/>
</dbReference>
<dbReference type="Pfam" id="PF16135">
    <property type="entry name" value="TDBD"/>
    <property type="match status" value="1"/>
</dbReference>
<comment type="caution">
    <text evidence="10">The sequence shown here is derived from an EMBL/GenBank/DDBJ whole genome shotgun (WGS) entry which is preliminary data.</text>
</comment>
<dbReference type="EMBL" id="SDAM02000033">
    <property type="protein sequence ID" value="KAH6835724.1"/>
    <property type="molecule type" value="Genomic_DNA"/>
</dbReference>
<dbReference type="Proteomes" id="UP001190926">
    <property type="component" value="Unassembled WGS sequence"/>
</dbReference>
<dbReference type="GO" id="GO:0005634">
    <property type="term" value="C:nucleus"/>
    <property type="evidence" value="ECO:0007669"/>
    <property type="project" value="UniProtKB-SubCell"/>
</dbReference>
<dbReference type="InterPro" id="IPR011011">
    <property type="entry name" value="Znf_FYVE_PHD"/>
</dbReference>
<dbReference type="SMART" id="SM00249">
    <property type="entry name" value="PHD"/>
    <property type="match status" value="2"/>
</dbReference>
<dbReference type="InterPro" id="IPR019787">
    <property type="entry name" value="Znf_PHD-finger"/>
</dbReference>
<evidence type="ECO:0000256" key="2">
    <source>
        <dbReference type="ARBA" id="ARBA00022723"/>
    </source>
</evidence>
<dbReference type="InterPro" id="IPR013083">
    <property type="entry name" value="Znf_RING/FYVE/PHD"/>
</dbReference>
<dbReference type="SUPFAM" id="SSF57903">
    <property type="entry name" value="FYVE/PHD zinc finger"/>
    <property type="match status" value="1"/>
</dbReference>
<evidence type="ECO:0000259" key="9">
    <source>
        <dbReference type="PROSITE" id="PS51186"/>
    </source>
</evidence>
<protein>
    <submittedName>
        <fullName evidence="10">Uncharacterized protein</fullName>
    </submittedName>
</protein>
<evidence type="ECO:0000256" key="7">
    <source>
        <dbReference type="SAM" id="MobiDB-lite"/>
    </source>
</evidence>
<dbReference type="CDD" id="cd04301">
    <property type="entry name" value="NAT_SF"/>
    <property type="match status" value="1"/>
</dbReference>
<name>A0AAD4JKV5_PERFH</name>
<evidence type="ECO:0000313" key="10">
    <source>
        <dbReference type="EMBL" id="KAH6835724.1"/>
    </source>
</evidence>
<feature type="compositionally biased region" description="Basic and acidic residues" evidence="7">
    <location>
        <begin position="1108"/>
        <end position="1119"/>
    </location>
</feature>
<sequence length="1227" mass="137107">MRDKMMIESSTMLFSREFEDLHDDGFEGSIDEQRIFNEIFFGNDGSRKKGFTVSEATIIHCDYMKGTDMSLCSNSGKSSLTSHNDYAKEDFSGKYPLHNLSSMKSNNEVKSSVEDLPDVKPDLGDTLCATAPSEGVVSGISLENPVPACHTLTYRVVESSAQGVTSGNYQLKPILHLGKVCESSGRGNCKNRISSLDQNDHKEAANRTVTSPISQESYASRLLATDPSLSVANKFGTHRPTKHKWKDACFLLLDEDELAMPRDIKNDPRPILRYHINRLLRAAGWLIGRRRRNNKYNGIGEYVYKSPGGRPIREFHRAWNMCGESLLTDANMCVQASDCMQWADMTELWTDLSRTIQQIDDKLDILENTPAMAHLWCLLDPFANVVFIEKTIRLLKEGITVKANTSSVIPSDAGSVAKYQKISTSERSCANPMPLQDWGYDGSNQIDVGLFDVPISSGGPQSLVAFETPLPHQDCSTSSPCFDQIKNKEEVVFGPMRKTHKKSKKISEMKLTATHLRHHPADKINSVRCRSMKSKACRVNDDDLLISAIMKTKICRGANKWPTRKSKPLRKRKARKGSCRLLPRSLKKGAKHILEGKWSAVGSRTVLSWLIHSGVVSLSEVIQYRNLKDDTVIKDGLVTRDGIFCKCCNMTLSISKFKIHAGFMLNRPCANLFMESGKPFTICQLEAWSAEYKTRKVAPQTEQVEEMDQNDDSCGRCGDVGELICCDNCPSAFHQACLFEQELPEGNWYCPQCRCQICGDAVNDKESLQLHAALKCTQCENKYHDTCMQRKGMRIGLVSDTWFCGDGCNQVYNALQSCIGLENLLSDGFSWTLLRSIPSDQKVHSAQHVVALKGECNSKLAVAITIMEECFLPMVDIKTGIDMIPQVIYNWGSQFARLNYSGFYTVVLEKDDVVLCVASIRIHGVKVAELPLVATCSRYRRQGMCRRLINAVEEMLKSLKVEKLVISAIPDLVDTWTLGFGFQHLEEDERQSLSKINLMVFPGSVWLKKLLTDNRNMDETNGSCDNLTLDSIEGGAYERGPSAEQEPSDDSLAAKEDNIATSENLQFCRGNILDILQNPPRTLFFEDQDSIHCVEETNNVTRNVHAEPEQARSNEKMEHGTLPNQPSELDELGCKQLSDYKSSLEGANVVRGTQCEDSELMHSRRTRNAVVFLEELSEHSNLQVSSILCNPVLKVSPDDPVAGGKLDVGCGTEAEEIHAVRQNIVFL</sequence>
<feature type="domain" description="N-acetyltransferase" evidence="9">
    <location>
        <begin position="862"/>
        <end position="1012"/>
    </location>
</feature>
<evidence type="ECO:0000256" key="4">
    <source>
        <dbReference type="ARBA" id="ARBA00022833"/>
    </source>
</evidence>
<dbReference type="PANTHER" id="PTHR46508:SF2">
    <property type="entry name" value="INCREASED DNA METHYLATION 1"/>
    <property type="match status" value="1"/>
</dbReference>
<keyword evidence="3 6" id="KW-0863">Zinc-finger</keyword>
<dbReference type="AlphaFoldDB" id="A0AAD4JKV5"/>
<feature type="domain" description="PHD-type" evidence="8">
    <location>
        <begin position="711"/>
        <end position="756"/>
    </location>
</feature>
<gene>
    <name evidence="10" type="ORF">C2S53_019387</name>
</gene>
<evidence type="ECO:0000256" key="3">
    <source>
        <dbReference type="ARBA" id="ARBA00022771"/>
    </source>
</evidence>
<evidence type="ECO:0000256" key="1">
    <source>
        <dbReference type="ARBA" id="ARBA00004123"/>
    </source>
</evidence>
<evidence type="ECO:0000256" key="6">
    <source>
        <dbReference type="PROSITE-ProRule" id="PRU00146"/>
    </source>
</evidence>
<keyword evidence="2" id="KW-0479">Metal-binding</keyword>
<dbReference type="InterPro" id="IPR001965">
    <property type="entry name" value="Znf_PHD"/>
</dbReference>
<dbReference type="InterPro" id="IPR016181">
    <property type="entry name" value="Acyl_CoA_acyltransferase"/>
</dbReference>
<dbReference type="PANTHER" id="PTHR46508">
    <property type="entry name" value="PHD FINGER FAMILY PROTEIN"/>
    <property type="match status" value="1"/>
</dbReference>
<comment type="subcellular location">
    <subcellularLocation>
        <location evidence="1">Nucleus</location>
    </subcellularLocation>
</comment>
<dbReference type="SUPFAM" id="SSF55729">
    <property type="entry name" value="Acyl-CoA N-acyltransferases (Nat)"/>
    <property type="match status" value="1"/>
</dbReference>
<evidence type="ECO:0000313" key="11">
    <source>
        <dbReference type="Proteomes" id="UP001190926"/>
    </source>
</evidence>
<reference evidence="10 11" key="1">
    <citation type="journal article" date="2021" name="Nat. Commun.">
        <title>Incipient diploidization of the medicinal plant Perilla within 10,000 years.</title>
        <authorList>
            <person name="Zhang Y."/>
            <person name="Shen Q."/>
            <person name="Leng L."/>
            <person name="Zhang D."/>
            <person name="Chen S."/>
            <person name="Shi Y."/>
            <person name="Ning Z."/>
            <person name="Chen S."/>
        </authorList>
    </citation>
    <scope>NUCLEOTIDE SEQUENCE [LARGE SCALE GENOMIC DNA]</scope>
    <source>
        <strain evidence="11">cv. PC099</strain>
    </source>
</reference>
<dbReference type="PROSITE" id="PS50016">
    <property type="entry name" value="ZF_PHD_2"/>
    <property type="match status" value="1"/>
</dbReference>
<dbReference type="PROSITE" id="PS51186">
    <property type="entry name" value="GNAT"/>
    <property type="match status" value="1"/>
</dbReference>
<organism evidence="10 11">
    <name type="scientific">Perilla frutescens var. hirtella</name>
    <name type="common">Perilla citriodora</name>
    <name type="synonym">Perilla setoyensis</name>
    <dbReference type="NCBI Taxonomy" id="608512"/>
    <lineage>
        <taxon>Eukaryota</taxon>
        <taxon>Viridiplantae</taxon>
        <taxon>Streptophyta</taxon>
        <taxon>Embryophyta</taxon>
        <taxon>Tracheophyta</taxon>
        <taxon>Spermatophyta</taxon>
        <taxon>Magnoliopsida</taxon>
        <taxon>eudicotyledons</taxon>
        <taxon>Gunneridae</taxon>
        <taxon>Pentapetalae</taxon>
        <taxon>asterids</taxon>
        <taxon>lamiids</taxon>
        <taxon>Lamiales</taxon>
        <taxon>Lamiaceae</taxon>
        <taxon>Nepetoideae</taxon>
        <taxon>Elsholtzieae</taxon>
        <taxon>Perilla</taxon>
    </lineage>
</organism>
<dbReference type="InterPro" id="IPR056511">
    <property type="entry name" value="IDM1_C"/>
</dbReference>
<dbReference type="InterPro" id="IPR032308">
    <property type="entry name" value="TDBD"/>
</dbReference>
<dbReference type="Gene3D" id="3.30.40.10">
    <property type="entry name" value="Zinc/RING finger domain, C3HC4 (zinc finger)"/>
    <property type="match status" value="1"/>
</dbReference>
<keyword evidence="4" id="KW-0862">Zinc</keyword>
<evidence type="ECO:0000256" key="5">
    <source>
        <dbReference type="ARBA" id="ARBA00023242"/>
    </source>
</evidence>
<accession>A0AAD4JKV5</accession>